<reference evidence="1" key="2">
    <citation type="submission" date="2021-06" db="EMBL/GenBank/DDBJ databases">
        <authorList>
            <consortium name="NCBI Pathogen Detection Project"/>
        </authorList>
    </citation>
    <scope>NUCLEOTIDE SEQUENCE</scope>
    <source>
        <strain evidence="1">HN1000</strain>
    </source>
</reference>
<proteinExistence type="predicted"/>
<comment type="caution">
    <text evidence="1">The sequence shown here is derived from an EMBL/GenBank/DDBJ whole genome shotgun (WGS) entry which is preliminary data.</text>
</comment>
<dbReference type="AlphaFoldDB" id="A0AAN5VPM8"/>
<evidence type="ECO:0000313" key="2">
    <source>
        <dbReference type="Proteomes" id="UP000878956"/>
    </source>
</evidence>
<gene>
    <name evidence="1" type="ORF">KRM00_003754</name>
</gene>
<dbReference type="Proteomes" id="UP000878956">
    <property type="component" value="Unassembled WGS sequence"/>
</dbReference>
<dbReference type="RefSeq" id="WP_009899327.1">
    <property type="nucleotide sequence ID" value="NZ_CP037850.1"/>
</dbReference>
<accession>A0AAN5VPM8</accession>
<protein>
    <submittedName>
        <fullName evidence="1">Uncharacterized protein</fullName>
    </submittedName>
</protein>
<name>A0AAN5VPM8_CLODI</name>
<evidence type="ECO:0000313" key="1">
    <source>
        <dbReference type="EMBL" id="HBH1544210.1"/>
    </source>
</evidence>
<sequence length="59" mass="7060">MLNRDNTGELLLNKLDLEIFLSDLFFKCKNENELEWLEQTILDYIELVKDKVIDNSIEK</sequence>
<reference evidence="1" key="1">
    <citation type="journal article" date="2018" name="Genome Biol.">
        <title>SKESA: strategic k-mer extension for scrupulous assemblies.</title>
        <authorList>
            <person name="Souvorov A."/>
            <person name="Agarwala R."/>
            <person name="Lipman D.J."/>
        </authorList>
    </citation>
    <scope>NUCLEOTIDE SEQUENCE</scope>
    <source>
        <strain evidence="1">HN1000</strain>
    </source>
</reference>
<organism evidence="1 2">
    <name type="scientific">Clostridioides difficile</name>
    <name type="common">Peptoclostridium difficile</name>
    <dbReference type="NCBI Taxonomy" id="1496"/>
    <lineage>
        <taxon>Bacteria</taxon>
        <taxon>Bacillati</taxon>
        <taxon>Bacillota</taxon>
        <taxon>Clostridia</taxon>
        <taxon>Peptostreptococcales</taxon>
        <taxon>Peptostreptococcaceae</taxon>
        <taxon>Clostridioides</taxon>
    </lineage>
</organism>
<dbReference type="EMBL" id="DAEPXK010000065">
    <property type="protein sequence ID" value="HBH1544210.1"/>
    <property type="molecule type" value="Genomic_DNA"/>
</dbReference>